<dbReference type="PANTHER" id="PTHR33778:SF1">
    <property type="entry name" value="MAGNESIUM TRANSPORTER YHID-RELATED"/>
    <property type="match status" value="1"/>
</dbReference>
<dbReference type="PRINTS" id="PR01837">
    <property type="entry name" value="MGTCSAPBPROT"/>
</dbReference>
<dbReference type="InterPro" id="IPR049177">
    <property type="entry name" value="MgtC_SapB_SrpB_YhiD_N"/>
</dbReference>
<evidence type="ECO:0000313" key="10">
    <source>
        <dbReference type="Proteomes" id="UP000187735"/>
    </source>
</evidence>
<feature type="transmembrane region" description="Helical" evidence="7">
    <location>
        <begin position="34"/>
        <end position="53"/>
    </location>
</feature>
<dbReference type="RefSeq" id="WP_077023902.1">
    <property type="nucleotide sequence ID" value="NZ_CP017641.1"/>
</dbReference>
<protein>
    <submittedName>
        <fullName evidence="9">Putative Mg(2+) transport ATPase</fullName>
    </submittedName>
</protein>
<keyword evidence="10" id="KW-1185">Reference proteome</keyword>
<comment type="subcellular location">
    <subcellularLocation>
        <location evidence="1">Cell membrane</location>
        <topology evidence="1">Multi-pass membrane protein</topology>
    </subcellularLocation>
</comment>
<gene>
    <name evidence="9" type="ORF">Fuma_01866</name>
</gene>
<dbReference type="Pfam" id="PF02308">
    <property type="entry name" value="MgtC"/>
    <property type="match status" value="1"/>
</dbReference>
<keyword evidence="6 7" id="KW-0472">Membrane</keyword>
<comment type="similarity">
    <text evidence="2">Belongs to the MgtC/SapB family.</text>
</comment>
<sequence length="157" mass="16422">MNLTTELIAFGPVAFAGLLGGIIGLEREMADKPAGLRTHIFVASGAALLVLLGESSIDFFQRQGSESVVEADPVRIVQAIVIGISFLGAGTIIHRGGNEVEGLTTAASIFLTAGIGIAVGVGRYILATETAVFAVSVLIGVRWLERYLLGTNPREEN</sequence>
<evidence type="ECO:0000256" key="4">
    <source>
        <dbReference type="ARBA" id="ARBA00022692"/>
    </source>
</evidence>
<evidence type="ECO:0000259" key="8">
    <source>
        <dbReference type="Pfam" id="PF02308"/>
    </source>
</evidence>
<evidence type="ECO:0000256" key="3">
    <source>
        <dbReference type="ARBA" id="ARBA00022475"/>
    </source>
</evidence>
<dbReference type="KEGG" id="fmr:Fuma_01866"/>
<keyword evidence="3" id="KW-1003">Cell membrane</keyword>
<proteinExistence type="inferred from homology"/>
<evidence type="ECO:0000256" key="2">
    <source>
        <dbReference type="ARBA" id="ARBA00009298"/>
    </source>
</evidence>
<dbReference type="InterPro" id="IPR003416">
    <property type="entry name" value="MgtC/SapB/SrpB/YhiD_fam"/>
</dbReference>
<feature type="domain" description="MgtC/SapB/SrpB/YhiD N-terminal" evidence="8">
    <location>
        <begin position="15"/>
        <end position="146"/>
    </location>
</feature>
<dbReference type="STRING" id="1891926.Fuma_01866"/>
<feature type="transmembrane region" description="Helical" evidence="7">
    <location>
        <begin position="73"/>
        <end position="93"/>
    </location>
</feature>
<organism evidence="9 10">
    <name type="scientific">Fuerstiella marisgermanici</name>
    <dbReference type="NCBI Taxonomy" id="1891926"/>
    <lineage>
        <taxon>Bacteria</taxon>
        <taxon>Pseudomonadati</taxon>
        <taxon>Planctomycetota</taxon>
        <taxon>Planctomycetia</taxon>
        <taxon>Planctomycetales</taxon>
        <taxon>Planctomycetaceae</taxon>
        <taxon>Fuerstiella</taxon>
    </lineage>
</organism>
<feature type="transmembrane region" description="Helical" evidence="7">
    <location>
        <begin position="6"/>
        <end position="25"/>
    </location>
</feature>
<keyword evidence="5 7" id="KW-1133">Transmembrane helix</keyword>
<name>A0A1P8WDV5_9PLAN</name>
<dbReference type="EMBL" id="CP017641">
    <property type="protein sequence ID" value="APZ92256.1"/>
    <property type="molecule type" value="Genomic_DNA"/>
</dbReference>
<evidence type="ECO:0000256" key="6">
    <source>
        <dbReference type="ARBA" id="ARBA00023136"/>
    </source>
</evidence>
<dbReference type="AlphaFoldDB" id="A0A1P8WDV5"/>
<keyword evidence="4 7" id="KW-0812">Transmembrane</keyword>
<feature type="transmembrane region" description="Helical" evidence="7">
    <location>
        <begin position="100"/>
        <end position="118"/>
    </location>
</feature>
<dbReference type="GO" id="GO:0005886">
    <property type="term" value="C:plasma membrane"/>
    <property type="evidence" value="ECO:0007669"/>
    <property type="project" value="UniProtKB-SubCell"/>
</dbReference>
<accession>A0A1P8WDV5</accession>
<dbReference type="PANTHER" id="PTHR33778">
    <property type="entry name" value="PROTEIN MGTC"/>
    <property type="match status" value="1"/>
</dbReference>
<dbReference type="OrthoDB" id="9811198at2"/>
<dbReference type="Proteomes" id="UP000187735">
    <property type="component" value="Chromosome"/>
</dbReference>
<reference evidence="9 10" key="1">
    <citation type="journal article" date="2016" name="Front. Microbiol.">
        <title>Fuerstia marisgermanicae gen. nov., sp. nov., an Unusual Member of the Phylum Planctomycetes from the German Wadden Sea.</title>
        <authorList>
            <person name="Kohn T."/>
            <person name="Heuer A."/>
            <person name="Jogler M."/>
            <person name="Vollmers J."/>
            <person name="Boedeker C."/>
            <person name="Bunk B."/>
            <person name="Rast P."/>
            <person name="Borchert D."/>
            <person name="Glockner I."/>
            <person name="Freese H.M."/>
            <person name="Klenk H.P."/>
            <person name="Overmann J."/>
            <person name="Kaster A.K."/>
            <person name="Rohde M."/>
            <person name="Wiegand S."/>
            <person name="Jogler C."/>
        </authorList>
    </citation>
    <scope>NUCLEOTIDE SEQUENCE [LARGE SCALE GENOMIC DNA]</scope>
    <source>
        <strain evidence="9 10">NH11</strain>
    </source>
</reference>
<evidence type="ECO:0000256" key="7">
    <source>
        <dbReference type="SAM" id="Phobius"/>
    </source>
</evidence>
<evidence type="ECO:0000256" key="1">
    <source>
        <dbReference type="ARBA" id="ARBA00004651"/>
    </source>
</evidence>
<evidence type="ECO:0000256" key="5">
    <source>
        <dbReference type="ARBA" id="ARBA00022989"/>
    </source>
</evidence>
<evidence type="ECO:0000313" key="9">
    <source>
        <dbReference type="EMBL" id="APZ92256.1"/>
    </source>
</evidence>